<proteinExistence type="predicted"/>
<evidence type="ECO:0000313" key="13">
    <source>
        <dbReference type="EMBL" id="SDQ17642.1"/>
    </source>
</evidence>
<gene>
    <name evidence="13" type="ORF">SAMN05443245_0233</name>
</gene>
<dbReference type="GO" id="GO:0000155">
    <property type="term" value="F:phosphorelay sensor kinase activity"/>
    <property type="evidence" value="ECO:0007669"/>
    <property type="project" value="InterPro"/>
</dbReference>
<keyword evidence="4" id="KW-0597">Phosphoprotein</keyword>
<dbReference type="PANTHER" id="PTHR45436">
    <property type="entry name" value="SENSOR HISTIDINE KINASE YKOH"/>
    <property type="match status" value="1"/>
</dbReference>
<feature type="domain" description="Histidine kinase" evidence="12">
    <location>
        <begin position="292"/>
        <end position="522"/>
    </location>
</feature>
<dbReference type="Gene3D" id="1.10.287.130">
    <property type="match status" value="1"/>
</dbReference>
<dbReference type="SUPFAM" id="SSF47384">
    <property type="entry name" value="Homodimeric domain of signal transducing histidine kinase"/>
    <property type="match status" value="1"/>
</dbReference>
<dbReference type="SUPFAM" id="SSF55874">
    <property type="entry name" value="ATPase domain of HSP90 chaperone/DNA topoisomerase II/histidine kinase"/>
    <property type="match status" value="1"/>
</dbReference>
<evidence type="ECO:0000256" key="7">
    <source>
        <dbReference type="ARBA" id="ARBA00022777"/>
    </source>
</evidence>
<dbReference type="Pfam" id="PF08521">
    <property type="entry name" value="2CSK_N"/>
    <property type="match status" value="1"/>
</dbReference>
<dbReference type="Pfam" id="PF02518">
    <property type="entry name" value="HATPase_c"/>
    <property type="match status" value="1"/>
</dbReference>
<evidence type="ECO:0000256" key="6">
    <source>
        <dbReference type="ARBA" id="ARBA00022692"/>
    </source>
</evidence>
<evidence type="ECO:0000256" key="10">
    <source>
        <dbReference type="SAM" id="MobiDB-lite"/>
    </source>
</evidence>
<evidence type="ECO:0000256" key="4">
    <source>
        <dbReference type="ARBA" id="ARBA00022553"/>
    </source>
</evidence>
<keyword evidence="7 13" id="KW-0418">Kinase</keyword>
<dbReference type="PROSITE" id="PS50109">
    <property type="entry name" value="HIS_KIN"/>
    <property type="match status" value="1"/>
</dbReference>
<organism evidence="13 14">
    <name type="scientific">Paraburkholderia fungorum</name>
    <dbReference type="NCBI Taxonomy" id="134537"/>
    <lineage>
        <taxon>Bacteria</taxon>
        <taxon>Pseudomonadati</taxon>
        <taxon>Pseudomonadota</taxon>
        <taxon>Betaproteobacteria</taxon>
        <taxon>Burkholderiales</taxon>
        <taxon>Burkholderiaceae</taxon>
        <taxon>Paraburkholderia</taxon>
    </lineage>
</organism>
<evidence type="ECO:0000256" key="3">
    <source>
        <dbReference type="ARBA" id="ARBA00012438"/>
    </source>
</evidence>
<dbReference type="SMART" id="SM00387">
    <property type="entry name" value="HATPase_c"/>
    <property type="match status" value="1"/>
</dbReference>
<keyword evidence="5" id="KW-0808">Transferase</keyword>
<dbReference type="PANTHER" id="PTHR45436:SF1">
    <property type="entry name" value="SENSOR PROTEIN QSEC"/>
    <property type="match status" value="1"/>
</dbReference>
<sequence>MKAAYELRGGLTVPGRRRARIAYVLCNSPASAKFSGASRRSPLPARSIMPQPAANSLRRTLLRRLAAPLSLLALMSGLIAYWLAWQYTQHVVDRSLADLATAISKQIQIAGPDAKVTVPPLAQAMFSDPVEQLVYRISNGESEIAGDSSLPLQGTSVRRMHYAYVFETEHQGTTVRVAQVRVDQPMGNPIVIEVGQPVHHRFRIAAEFLVAIMMPLLLLLLAGWVIVWRVVNQQLNPLTDLADSLNRQTHTSLEPVDETYVPVEIRPLTGALNALLDRLKTALDGQRKFIADAAHQLRTPLTAVKLHAEQAATARDPQQTLVAVRELRAAADRAVRLSNQLLSLARAEPGEQAARFVNVDMSALAFDTGAEWVPRALSFHVDLGFQRLDDPANDHPLMARGNPVLLHEVIANLLDNALKYVPPSRFDGGRITVTVSQTVIDDVRMAEIIVEDNGPGVPRAQQADLFKRFFRGDGQAEAGVDSGAGLGLAIVHDIMVLHRGSVHYEDAPEGGARFIVRIPLLPASVQSEPARIDAPRPAKKSAHSAPVDI</sequence>
<evidence type="ECO:0000313" key="14">
    <source>
        <dbReference type="Proteomes" id="UP000183487"/>
    </source>
</evidence>
<feature type="region of interest" description="Disordered" evidence="10">
    <location>
        <begin position="527"/>
        <end position="549"/>
    </location>
</feature>
<keyword evidence="14" id="KW-1185">Reference proteome</keyword>
<dbReference type="GO" id="GO:0005886">
    <property type="term" value="C:plasma membrane"/>
    <property type="evidence" value="ECO:0007669"/>
    <property type="project" value="TreeGrafter"/>
</dbReference>
<dbReference type="Proteomes" id="UP000183487">
    <property type="component" value="Unassembled WGS sequence"/>
</dbReference>
<dbReference type="InterPro" id="IPR005467">
    <property type="entry name" value="His_kinase_dom"/>
</dbReference>
<dbReference type="InterPro" id="IPR003594">
    <property type="entry name" value="HATPase_dom"/>
</dbReference>
<keyword evidence="9 11" id="KW-0472">Membrane</keyword>
<dbReference type="InterPro" id="IPR004358">
    <property type="entry name" value="Sig_transdc_His_kin-like_C"/>
</dbReference>
<dbReference type="InterPro" id="IPR036890">
    <property type="entry name" value="HATPase_C_sf"/>
</dbReference>
<evidence type="ECO:0000256" key="8">
    <source>
        <dbReference type="ARBA" id="ARBA00022989"/>
    </source>
</evidence>
<keyword evidence="6 11" id="KW-0812">Transmembrane</keyword>
<evidence type="ECO:0000256" key="1">
    <source>
        <dbReference type="ARBA" id="ARBA00000085"/>
    </source>
</evidence>
<dbReference type="InterPro" id="IPR013727">
    <property type="entry name" value="2CSK_N"/>
</dbReference>
<dbReference type="Pfam" id="PF00512">
    <property type="entry name" value="HisKA"/>
    <property type="match status" value="1"/>
</dbReference>
<evidence type="ECO:0000259" key="12">
    <source>
        <dbReference type="PROSITE" id="PS50109"/>
    </source>
</evidence>
<accession>A0A1H0YQZ2</accession>
<evidence type="ECO:0000256" key="5">
    <source>
        <dbReference type="ARBA" id="ARBA00022679"/>
    </source>
</evidence>
<dbReference type="AlphaFoldDB" id="A0A1H0YQZ2"/>
<dbReference type="EMBL" id="FNKP01000001">
    <property type="protein sequence ID" value="SDQ17642.1"/>
    <property type="molecule type" value="Genomic_DNA"/>
</dbReference>
<dbReference type="CDD" id="cd00082">
    <property type="entry name" value="HisKA"/>
    <property type="match status" value="1"/>
</dbReference>
<dbReference type="Gene3D" id="3.30.565.10">
    <property type="entry name" value="Histidine kinase-like ATPase, C-terminal domain"/>
    <property type="match status" value="1"/>
</dbReference>
<keyword evidence="8 11" id="KW-1133">Transmembrane helix</keyword>
<feature type="transmembrane region" description="Helical" evidence="11">
    <location>
        <begin position="65"/>
        <end position="84"/>
    </location>
</feature>
<name>A0A1H0YQZ2_9BURK</name>
<reference evidence="14" key="1">
    <citation type="submission" date="2016-10" db="EMBL/GenBank/DDBJ databases">
        <authorList>
            <person name="Varghese N."/>
        </authorList>
    </citation>
    <scope>NUCLEOTIDE SEQUENCE [LARGE SCALE GENOMIC DNA]</scope>
    <source>
        <strain evidence="14">GAS106B</strain>
    </source>
</reference>
<evidence type="ECO:0000256" key="2">
    <source>
        <dbReference type="ARBA" id="ARBA00004370"/>
    </source>
</evidence>
<dbReference type="SMART" id="SM00388">
    <property type="entry name" value="HisKA"/>
    <property type="match status" value="1"/>
</dbReference>
<feature type="transmembrane region" description="Helical" evidence="11">
    <location>
        <begin position="208"/>
        <end position="231"/>
    </location>
</feature>
<evidence type="ECO:0000256" key="9">
    <source>
        <dbReference type="ARBA" id="ARBA00023136"/>
    </source>
</evidence>
<dbReference type="InterPro" id="IPR036097">
    <property type="entry name" value="HisK_dim/P_sf"/>
</dbReference>
<comment type="catalytic activity">
    <reaction evidence="1">
        <text>ATP + protein L-histidine = ADP + protein N-phospho-L-histidine.</text>
        <dbReference type="EC" id="2.7.13.3"/>
    </reaction>
</comment>
<dbReference type="EC" id="2.7.13.3" evidence="3"/>
<comment type="subcellular location">
    <subcellularLocation>
        <location evidence="2">Membrane</location>
    </subcellularLocation>
</comment>
<dbReference type="PRINTS" id="PR00344">
    <property type="entry name" value="BCTRLSENSOR"/>
</dbReference>
<protein>
    <recommendedName>
        <fullName evidence="3">histidine kinase</fullName>
        <ecNumber evidence="3">2.7.13.3</ecNumber>
    </recommendedName>
</protein>
<dbReference type="InterPro" id="IPR003661">
    <property type="entry name" value="HisK_dim/P_dom"/>
</dbReference>
<dbReference type="InterPro" id="IPR050428">
    <property type="entry name" value="TCS_sensor_his_kinase"/>
</dbReference>
<evidence type="ECO:0000256" key="11">
    <source>
        <dbReference type="SAM" id="Phobius"/>
    </source>
</evidence>